<dbReference type="WBParaSite" id="Csp11.Scaffold629.g12282.t1">
    <property type="protein sequence ID" value="Csp11.Scaffold629.g12282.t1"/>
    <property type="gene ID" value="Csp11.Scaffold629.g12282"/>
</dbReference>
<accession>A0A1I7TVS3</accession>
<evidence type="ECO:0000313" key="3">
    <source>
        <dbReference type="WBParaSite" id="Csp11.Scaffold629.g12282.t1"/>
    </source>
</evidence>
<proteinExistence type="predicted"/>
<sequence length="105" mass="12152">MYRWKSKKLSMNQKSLCIFVNSLLLTIVSLIVEILFNAIKVFGPESDVGLWFYQAFYLPYLWIISVYISYSKSVKTKFRSTSKTKNSNDIGKIKDCSVYAVESQV</sequence>
<dbReference type="AlphaFoldDB" id="A0A1I7TVS3"/>
<organism evidence="2 3">
    <name type="scientific">Caenorhabditis tropicalis</name>
    <dbReference type="NCBI Taxonomy" id="1561998"/>
    <lineage>
        <taxon>Eukaryota</taxon>
        <taxon>Metazoa</taxon>
        <taxon>Ecdysozoa</taxon>
        <taxon>Nematoda</taxon>
        <taxon>Chromadorea</taxon>
        <taxon>Rhabditida</taxon>
        <taxon>Rhabditina</taxon>
        <taxon>Rhabditomorpha</taxon>
        <taxon>Rhabditoidea</taxon>
        <taxon>Rhabditidae</taxon>
        <taxon>Peloderinae</taxon>
        <taxon>Caenorhabditis</taxon>
    </lineage>
</organism>
<reference evidence="3" key="1">
    <citation type="submission" date="2016-11" db="UniProtKB">
        <authorList>
            <consortium name="WormBaseParasite"/>
        </authorList>
    </citation>
    <scope>IDENTIFICATION</scope>
</reference>
<name>A0A1I7TVS3_9PELO</name>
<evidence type="ECO:0000256" key="1">
    <source>
        <dbReference type="SAM" id="Phobius"/>
    </source>
</evidence>
<feature type="transmembrane region" description="Helical" evidence="1">
    <location>
        <begin position="16"/>
        <end position="39"/>
    </location>
</feature>
<keyword evidence="1" id="KW-1133">Transmembrane helix</keyword>
<keyword evidence="1" id="KW-0472">Membrane</keyword>
<dbReference type="Proteomes" id="UP000095282">
    <property type="component" value="Unplaced"/>
</dbReference>
<feature type="transmembrane region" description="Helical" evidence="1">
    <location>
        <begin position="51"/>
        <end position="70"/>
    </location>
</feature>
<protein>
    <submittedName>
        <fullName evidence="3">DUF5671 domain-containing protein</fullName>
    </submittedName>
</protein>
<keyword evidence="2" id="KW-1185">Reference proteome</keyword>
<evidence type="ECO:0000313" key="2">
    <source>
        <dbReference type="Proteomes" id="UP000095282"/>
    </source>
</evidence>
<keyword evidence="1" id="KW-0812">Transmembrane</keyword>